<keyword evidence="3" id="KW-0067">ATP-binding</keyword>
<evidence type="ECO:0000256" key="3">
    <source>
        <dbReference type="ARBA" id="ARBA00022840"/>
    </source>
</evidence>
<dbReference type="PANTHER" id="PTHR14187">
    <property type="entry name" value="ALPHA KINASE/ELONGATION FACTOR 2 KINASE"/>
    <property type="match status" value="1"/>
</dbReference>
<dbReference type="CDD" id="cd10229">
    <property type="entry name" value="ASKHA_NBD_HSP70_HSPA12"/>
    <property type="match status" value="1"/>
</dbReference>
<reference evidence="4" key="1">
    <citation type="journal article" date="2019" name="bioRxiv">
        <title>The Genome of the Zebra Mussel, Dreissena polymorpha: A Resource for Invasive Species Research.</title>
        <authorList>
            <person name="McCartney M.A."/>
            <person name="Auch B."/>
            <person name="Kono T."/>
            <person name="Mallez S."/>
            <person name="Zhang Y."/>
            <person name="Obille A."/>
            <person name="Becker A."/>
            <person name="Abrahante J.E."/>
            <person name="Garbe J."/>
            <person name="Badalamenti J.P."/>
            <person name="Herman A."/>
            <person name="Mangelson H."/>
            <person name="Liachko I."/>
            <person name="Sullivan S."/>
            <person name="Sone E.D."/>
            <person name="Koren S."/>
            <person name="Silverstein K.A.T."/>
            <person name="Beckman K.B."/>
            <person name="Gohl D.M."/>
        </authorList>
    </citation>
    <scope>NUCLEOTIDE SEQUENCE</scope>
    <source>
        <strain evidence="4">Duluth1</strain>
        <tissue evidence="4">Whole animal</tissue>
    </source>
</reference>
<dbReference type="Gene3D" id="3.30.420.40">
    <property type="match status" value="1"/>
</dbReference>
<evidence type="ECO:0000313" key="4">
    <source>
        <dbReference type="EMBL" id="KAH3782748.1"/>
    </source>
</evidence>
<comment type="similarity">
    <text evidence="1">Belongs to the heat shock protein 70 family.</text>
</comment>
<reference evidence="4" key="2">
    <citation type="submission" date="2020-11" db="EMBL/GenBank/DDBJ databases">
        <authorList>
            <person name="McCartney M.A."/>
            <person name="Auch B."/>
            <person name="Kono T."/>
            <person name="Mallez S."/>
            <person name="Becker A."/>
            <person name="Gohl D.M."/>
            <person name="Silverstein K.A.T."/>
            <person name="Koren S."/>
            <person name="Bechman K.B."/>
            <person name="Herman A."/>
            <person name="Abrahante J.E."/>
            <person name="Garbe J."/>
        </authorList>
    </citation>
    <scope>NUCLEOTIDE SEQUENCE</scope>
    <source>
        <strain evidence="4">Duluth1</strain>
        <tissue evidence="4">Whole animal</tissue>
    </source>
</reference>
<sequence>MPRSSNFLVVAAFDLGTTYSGYAYSYKYDPTKIITNRNWYPGDAASKLLTLKTPTSVLLDTNGQFHSFGFEAEDHFAILAEQNENDGWRLFRRFKMTLHNNQLMSRQATVKDIGGVDYPAIDLFAMAIQYLHKHLLDALKLKLTGLLETDIQYVITVPAIWDISAKQFMREGAIKAGIEGDRLELAFESEVAAIWCTHELSSDAIKSRMQSPGSKYIVIDLGGGTADISVHQILPNGFVKALYKATGGAWGGTFVDQNFMEFLEQLLGKGVMEQFRTEQLGDFFEMIRDFETKKRSNSIFKRMVCPFRIPPSLSEMVSATNKHVYYAT</sequence>
<gene>
    <name evidence="4" type="ORF">DPMN_160667</name>
</gene>
<protein>
    <submittedName>
        <fullName evidence="4">Uncharacterized protein</fullName>
    </submittedName>
</protein>
<evidence type="ECO:0000256" key="1">
    <source>
        <dbReference type="ARBA" id="ARBA00007381"/>
    </source>
</evidence>
<keyword evidence="2" id="KW-0547">Nucleotide-binding</keyword>
<name>A0A9D4ISS0_DREPO</name>
<comment type="caution">
    <text evidence="4">The sequence shown here is derived from an EMBL/GenBank/DDBJ whole genome shotgun (WGS) entry which is preliminary data.</text>
</comment>
<dbReference type="Pfam" id="PF00012">
    <property type="entry name" value="HSP70"/>
    <property type="match status" value="1"/>
</dbReference>
<proteinExistence type="inferred from homology"/>
<evidence type="ECO:0000313" key="5">
    <source>
        <dbReference type="Proteomes" id="UP000828390"/>
    </source>
</evidence>
<dbReference type="GO" id="GO:0140662">
    <property type="term" value="F:ATP-dependent protein folding chaperone"/>
    <property type="evidence" value="ECO:0007669"/>
    <property type="project" value="InterPro"/>
</dbReference>
<dbReference type="AlphaFoldDB" id="A0A9D4ISS0"/>
<evidence type="ECO:0000256" key="2">
    <source>
        <dbReference type="ARBA" id="ARBA00022741"/>
    </source>
</evidence>
<accession>A0A9D4ISS0</accession>
<keyword evidence="5" id="KW-1185">Reference proteome</keyword>
<organism evidence="4 5">
    <name type="scientific">Dreissena polymorpha</name>
    <name type="common">Zebra mussel</name>
    <name type="synonym">Mytilus polymorpha</name>
    <dbReference type="NCBI Taxonomy" id="45954"/>
    <lineage>
        <taxon>Eukaryota</taxon>
        <taxon>Metazoa</taxon>
        <taxon>Spiralia</taxon>
        <taxon>Lophotrochozoa</taxon>
        <taxon>Mollusca</taxon>
        <taxon>Bivalvia</taxon>
        <taxon>Autobranchia</taxon>
        <taxon>Heteroconchia</taxon>
        <taxon>Euheterodonta</taxon>
        <taxon>Imparidentia</taxon>
        <taxon>Neoheterodontei</taxon>
        <taxon>Myida</taxon>
        <taxon>Dreissenoidea</taxon>
        <taxon>Dreissenidae</taxon>
        <taxon>Dreissena</taxon>
    </lineage>
</organism>
<dbReference type="EMBL" id="JAIWYP010000008">
    <property type="protein sequence ID" value="KAH3782748.1"/>
    <property type="molecule type" value="Genomic_DNA"/>
</dbReference>
<dbReference type="InterPro" id="IPR013126">
    <property type="entry name" value="Hsp_70_fam"/>
</dbReference>
<dbReference type="GO" id="GO:0005524">
    <property type="term" value="F:ATP binding"/>
    <property type="evidence" value="ECO:0007669"/>
    <property type="project" value="UniProtKB-KW"/>
</dbReference>
<dbReference type="SUPFAM" id="SSF53067">
    <property type="entry name" value="Actin-like ATPase domain"/>
    <property type="match status" value="2"/>
</dbReference>
<dbReference type="InterPro" id="IPR043129">
    <property type="entry name" value="ATPase_NBD"/>
</dbReference>
<dbReference type="PANTHER" id="PTHR14187:SF5">
    <property type="entry name" value="HEAT SHOCK 70 KDA PROTEIN 12A"/>
    <property type="match status" value="1"/>
</dbReference>
<dbReference type="Proteomes" id="UP000828390">
    <property type="component" value="Unassembled WGS sequence"/>
</dbReference>
<dbReference type="OrthoDB" id="6136980at2759"/>